<proteinExistence type="predicted"/>
<gene>
    <name evidence="1" type="ORF">PMH09_14195</name>
</gene>
<accession>A0ABT7BYR0</accession>
<protein>
    <submittedName>
        <fullName evidence="1">Uncharacterized protein</fullName>
    </submittedName>
</protein>
<name>A0ABT7BYR0_9CYAN</name>
<sequence length="57" mass="6194">MSNSLLLLSNLAALMDKLTRVSTYSLNILPYLTPLNPTRLAAKTISGFTGYSKCTSQ</sequence>
<comment type="caution">
    <text evidence="1">The sequence shown here is derived from an EMBL/GenBank/DDBJ whole genome shotgun (WGS) entry which is preliminary data.</text>
</comment>
<dbReference type="Proteomes" id="UP001232992">
    <property type="component" value="Unassembled WGS sequence"/>
</dbReference>
<reference evidence="1 2" key="1">
    <citation type="submission" date="2023-01" db="EMBL/GenBank/DDBJ databases">
        <title>Novel diversity within Roseofilum (Cyanobacteria; Desertifilaceae) from marine benthic mats with descriptions of four novel species.</title>
        <authorList>
            <person name="Wang Y."/>
            <person name="Berthold D.E."/>
            <person name="Hu J."/>
            <person name="Lefler F.W."/>
            <person name="Laughinghouse H.D. IV."/>
        </authorList>
    </citation>
    <scope>NUCLEOTIDE SEQUENCE [LARGE SCALE GENOMIC DNA]</scope>
    <source>
        <strain evidence="1 2">BLCC-M143</strain>
    </source>
</reference>
<evidence type="ECO:0000313" key="1">
    <source>
        <dbReference type="EMBL" id="MDJ1184332.1"/>
    </source>
</evidence>
<dbReference type="EMBL" id="JAQOSQ010000014">
    <property type="protein sequence ID" value="MDJ1184332.1"/>
    <property type="molecule type" value="Genomic_DNA"/>
</dbReference>
<keyword evidence="2" id="KW-1185">Reference proteome</keyword>
<dbReference type="RefSeq" id="WP_283758985.1">
    <property type="nucleotide sequence ID" value="NZ_JAQOSQ010000014.1"/>
</dbReference>
<organism evidence="1 2">
    <name type="scientific">Roseofilum casamattae BLCC-M143</name>
    <dbReference type="NCBI Taxonomy" id="3022442"/>
    <lineage>
        <taxon>Bacteria</taxon>
        <taxon>Bacillati</taxon>
        <taxon>Cyanobacteriota</taxon>
        <taxon>Cyanophyceae</taxon>
        <taxon>Desertifilales</taxon>
        <taxon>Desertifilaceae</taxon>
        <taxon>Roseofilum</taxon>
        <taxon>Roseofilum casamattae</taxon>
    </lineage>
</organism>
<evidence type="ECO:0000313" key="2">
    <source>
        <dbReference type="Proteomes" id="UP001232992"/>
    </source>
</evidence>